<dbReference type="AlphaFoldDB" id="W2GM96"/>
<evidence type="ECO:0000313" key="1">
    <source>
        <dbReference type="EMBL" id="ETK83386.1"/>
    </source>
</evidence>
<reference evidence="1" key="1">
    <citation type="submission" date="2013-11" db="EMBL/GenBank/DDBJ databases">
        <title>The Genome Sequence of Phytophthora parasitica CJ02B3.</title>
        <authorList>
            <consortium name="The Broad Institute Genomics Platform"/>
            <person name="Russ C."/>
            <person name="Tyler B."/>
            <person name="Panabieres F."/>
            <person name="Shan W."/>
            <person name="Tripathy S."/>
            <person name="Grunwald N."/>
            <person name="Machado M."/>
            <person name="Johnson C.S."/>
            <person name="Arredondo F."/>
            <person name="Hong C."/>
            <person name="Coffey M."/>
            <person name="Young S.K."/>
            <person name="Zeng Q."/>
            <person name="Gargeya S."/>
            <person name="Fitzgerald M."/>
            <person name="Abouelleil A."/>
            <person name="Alvarado L."/>
            <person name="Chapman S.B."/>
            <person name="Gainer-Dewar J."/>
            <person name="Goldberg J."/>
            <person name="Griggs A."/>
            <person name="Gujja S."/>
            <person name="Hansen M."/>
            <person name="Howarth C."/>
            <person name="Imamovic A."/>
            <person name="Ireland A."/>
            <person name="Larimer J."/>
            <person name="McCowan C."/>
            <person name="Murphy C."/>
            <person name="Pearson M."/>
            <person name="Poon T.W."/>
            <person name="Priest M."/>
            <person name="Roberts A."/>
            <person name="Saif S."/>
            <person name="Shea T."/>
            <person name="Sykes S."/>
            <person name="Wortman J."/>
            <person name="Nusbaum C."/>
            <person name="Birren B."/>
        </authorList>
    </citation>
    <scope>NUCLEOTIDE SEQUENCE [LARGE SCALE GENOMIC DNA]</scope>
    <source>
        <strain evidence="1">CJ02B3</strain>
    </source>
</reference>
<gene>
    <name evidence="1" type="ORF">L915_11390</name>
</gene>
<organism evidence="1">
    <name type="scientific">Phytophthora nicotianae</name>
    <name type="common">Potato buckeye rot agent</name>
    <name type="synonym">Phytophthora parasitica</name>
    <dbReference type="NCBI Taxonomy" id="4792"/>
    <lineage>
        <taxon>Eukaryota</taxon>
        <taxon>Sar</taxon>
        <taxon>Stramenopiles</taxon>
        <taxon>Oomycota</taxon>
        <taxon>Peronosporomycetes</taxon>
        <taxon>Peronosporales</taxon>
        <taxon>Peronosporaceae</taxon>
        <taxon>Phytophthora</taxon>
    </lineage>
</organism>
<name>W2GM96_PHYNI</name>
<proteinExistence type="predicted"/>
<protein>
    <submittedName>
        <fullName evidence="1">Uncharacterized protein</fullName>
    </submittedName>
</protein>
<dbReference type="Proteomes" id="UP000053236">
    <property type="component" value="Unassembled WGS sequence"/>
</dbReference>
<accession>W2GM96</accession>
<dbReference type="EMBL" id="KI687017">
    <property type="protein sequence ID" value="ETK83386.1"/>
    <property type="molecule type" value="Genomic_DNA"/>
</dbReference>
<sequence>MDIGQVSTVELLLFTDASFANDPVDRKIISGYVTTVDGNAISYASREQAPQPQLVKHS</sequence>